<dbReference type="Pfam" id="PF13087">
    <property type="entry name" value="AAA_12"/>
    <property type="match status" value="1"/>
</dbReference>
<proteinExistence type="predicted"/>
<evidence type="ECO:0000256" key="1">
    <source>
        <dbReference type="ARBA" id="ARBA00004496"/>
    </source>
</evidence>
<dbReference type="PANTHER" id="PTHR10887">
    <property type="entry name" value="DNA2/NAM7 HELICASE FAMILY"/>
    <property type="match status" value="1"/>
</dbReference>
<dbReference type="PANTHER" id="PTHR10887:SF341">
    <property type="entry name" value="NFX1-TYPE ZINC FINGER-CONTAINING PROTEIN 1"/>
    <property type="match status" value="1"/>
</dbReference>
<evidence type="ECO:0000256" key="7">
    <source>
        <dbReference type="SAM" id="MobiDB-lite"/>
    </source>
</evidence>
<dbReference type="GO" id="GO:0002376">
    <property type="term" value="P:immune system process"/>
    <property type="evidence" value="ECO:0007669"/>
    <property type="project" value="UniProtKB-KW"/>
</dbReference>
<dbReference type="GO" id="GO:0005737">
    <property type="term" value="C:cytoplasm"/>
    <property type="evidence" value="ECO:0007669"/>
    <property type="project" value="UniProtKB-SubCell"/>
</dbReference>
<keyword evidence="5" id="KW-0862">Zinc</keyword>
<evidence type="ECO:0000313" key="9">
    <source>
        <dbReference type="EMBL" id="KAJ7332316.1"/>
    </source>
</evidence>
<keyword evidence="3" id="KW-0479">Metal-binding</keyword>
<dbReference type="FunFam" id="3.40.50.300:FF:001140">
    <property type="entry name" value="Zinc finger NFX1-type containing 1"/>
    <property type="match status" value="1"/>
</dbReference>
<gene>
    <name evidence="9" type="ORF">JRQ81_014496</name>
</gene>
<evidence type="ECO:0000259" key="8">
    <source>
        <dbReference type="PROSITE" id="PS51981"/>
    </source>
</evidence>
<protein>
    <recommendedName>
        <fullName evidence="8">RZ-type domain-containing protein</fullName>
    </recommendedName>
</protein>
<dbReference type="InterPro" id="IPR041679">
    <property type="entry name" value="DNA2/NAM7-like_C"/>
</dbReference>
<dbReference type="InterPro" id="IPR046439">
    <property type="entry name" value="ZF_RZ_dom"/>
</dbReference>
<dbReference type="InterPro" id="IPR027417">
    <property type="entry name" value="P-loop_NTPase"/>
</dbReference>
<dbReference type="InterPro" id="IPR045055">
    <property type="entry name" value="DNA2/NAM7-like"/>
</dbReference>
<feature type="domain" description="RZ-type" evidence="8">
    <location>
        <begin position="1191"/>
        <end position="1264"/>
    </location>
</feature>
<evidence type="ECO:0000256" key="3">
    <source>
        <dbReference type="ARBA" id="ARBA00022723"/>
    </source>
</evidence>
<dbReference type="GO" id="GO:0031048">
    <property type="term" value="P:regulatory ncRNA-mediated heterochromatin formation"/>
    <property type="evidence" value="ECO:0007669"/>
    <property type="project" value="TreeGrafter"/>
</dbReference>
<evidence type="ECO:0000256" key="5">
    <source>
        <dbReference type="ARBA" id="ARBA00022833"/>
    </source>
</evidence>
<dbReference type="Pfam" id="PF20173">
    <property type="entry name" value="ZnF_RZ-type"/>
    <property type="match status" value="1"/>
</dbReference>
<evidence type="ECO:0000256" key="4">
    <source>
        <dbReference type="ARBA" id="ARBA00022771"/>
    </source>
</evidence>
<sequence length="1283" mass="145202">MEALLHNQALHGNSPILVVCYTNHALDQFLEGIYTFLDTGIVRVGGRSNSEILKQFTLRELRNKGDTRRQLPGHLRQAYANVSGEMREAQLHLEDAGAQLECSLRGVLHERHLRGYMADQHWESLVHGYPEEWMNPKGSLVLEWLGLGASSFSQSAPDRNGAQPAGTPEEEEEEEEEEDGAEASLLKVAGEAELIEEERLLDQDEDGRAQLQKRRRQRWQRVTLEDHLLAMTLEEEKEEKKEEEGGPKEPHWEFQRHQKKAMKQRMKAELRKRHGMTTAEADLVEDVWLLELGSRWQLYRHWVQKYQAEIRRRVLQYEEIYQREAERLAELRLQEDLLILRQARVVGMTTTGAARYRQVLQEVAPRVVVVEEAAEVLEAHTVTTLSGACQHLILIGDHQQLRPSANVYDLARNFNLEVSLFERLVKVGLPFVRLNFQHRMRPEIARLLTPHIYQDLENHPSVLQYENIKGVSSNLFFVEHSCLEQEIQEGRSHQNLHEAQFLVELCRYLLCQGYRPSQITILTTYTGQLYCLRKLLPAQTFQGVKVHVVDKYQGEENDIVLLSLVRSNMEERVGFLQIPNRVCVALSRARKGLYAIGNLAMLSKVPLWSKVLHTLRERGQVGRALRLSCQNHPETQTEVAQPQDFQKVPEGGCSRPCEARLGCGHVCPRACHPYDPAHKEIQCLKPCQKVLCPEGHRCPRSCYKPCGDCQVKVPRTLPRCGHQQEVPCSVPVEDFCCLEPCMKVLLCGHICSQTCGQECTRRCQETVQAALPCGHLQEVPCCTATDIQDGRPVPCKTKCPSVLECGHQCPGQCHACFGGRFHQPCRRPCQRLLICSHKCQQPCTSDCPPCQRPCQNRCIHSHCLKTCGEPCAPCMEPCEWRCQHYQCSRLCSEACDRPRCDVPCPERLSCGHPCAGMCGEPCPQKCLVCHREELTQIFFGFEDEPGARFVQLEDCGHIFEAQGLDCYMDDQGEEEEDRTAIKLKVCPRCQTPIRRNLRYGTLVKRSLSEVEAVKEKIRGQPAEIAAQAQRLRAELKGKVTLRARQPERYQQLLERLGEPSLSVQFLEHLAGFYGWLAKLEEGLQRVAPAERPGARLRLAEVAGWLERPHSSFTRQELSDLQSELQRLAYLVDLLARAQAAGGSPDASVAELLGTARQLLEGGGRFTPEDERLVKAKMEALKAALPASGLGLSEEERKQILGSFRENTRGHWFKCPNGHIYVIGGCGGAMQRSRCPDCQETIGGENHALEPSNQLAPEMDGATHPAWSDAANDRLLAAQLQELL</sequence>
<dbReference type="GO" id="GO:0004386">
    <property type="term" value="F:helicase activity"/>
    <property type="evidence" value="ECO:0007669"/>
    <property type="project" value="InterPro"/>
</dbReference>
<accession>A0A9Q0XXG4</accession>
<dbReference type="EMBL" id="JAPFRF010000005">
    <property type="protein sequence ID" value="KAJ7332316.1"/>
    <property type="molecule type" value="Genomic_DNA"/>
</dbReference>
<feature type="region of interest" description="Disordered" evidence="7">
    <location>
        <begin position="1246"/>
        <end position="1265"/>
    </location>
</feature>
<feature type="compositionally biased region" description="Basic and acidic residues" evidence="7">
    <location>
        <begin position="238"/>
        <end position="256"/>
    </location>
</feature>
<dbReference type="InterPro" id="IPR047187">
    <property type="entry name" value="SF1_C_Upf1"/>
</dbReference>
<dbReference type="GO" id="GO:0008270">
    <property type="term" value="F:zinc ion binding"/>
    <property type="evidence" value="ECO:0007669"/>
    <property type="project" value="UniProtKB-KW"/>
</dbReference>
<dbReference type="CDD" id="cd18808">
    <property type="entry name" value="SF1_C_Upf1"/>
    <property type="match status" value="1"/>
</dbReference>
<dbReference type="PROSITE" id="PS51981">
    <property type="entry name" value="ZF_RZ"/>
    <property type="match status" value="1"/>
</dbReference>
<name>A0A9Q0XXG4_9SAUR</name>
<dbReference type="InterPro" id="IPR041677">
    <property type="entry name" value="DNA2/NAM7_AAA_11"/>
</dbReference>
<dbReference type="SUPFAM" id="SSF52540">
    <property type="entry name" value="P-loop containing nucleoside triphosphate hydrolases"/>
    <property type="match status" value="1"/>
</dbReference>
<feature type="compositionally biased region" description="Acidic residues" evidence="7">
    <location>
        <begin position="168"/>
        <end position="181"/>
    </location>
</feature>
<dbReference type="OrthoDB" id="2423195at2759"/>
<dbReference type="Pfam" id="PF13086">
    <property type="entry name" value="AAA_11"/>
    <property type="match status" value="1"/>
</dbReference>
<dbReference type="FunFam" id="3.40.50.300:FF:000742">
    <property type="entry name" value="NFX1-type zinc finger-containing protein 1"/>
    <property type="match status" value="1"/>
</dbReference>
<keyword evidence="6" id="KW-0391">Immunity</keyword>
<dbReference type="CDD" id="cd06008">
    <property type="entry name" value="NF-X1-zinc-finger"/>
    <property type="match status" value="1"/>
</dbReference>
<organism evidence="9 10">
    <name type="scientific">Phrynocephalus forsythii</name>
    <dbReference type="NCBI Taxonomy" id="171643"/>
    <lineage>
        <taxon>Eukaryota</taxon>
        <taxon>Metazoa</taxon>
        <taxon>Chordata</taxon>
        <taxon>Craniata</taxon>
        <taxon>Vertebrata</taxon>
        <taxon>Euteleostomi</taxon>
        <taxon>Lepidosauria</taxon>
        <taxon>Squamata</taxon>
        <taxon>Bifurcata</taxon>
        <taxon>Unidentata</taxon>
        <taxon>Episquamata</taxon>
        <taxon>Toxicofera</taxon>
        <taxon>Iguania</taxon>
        <taxon>Acrodonta</taxon>
        <taxon>Agamidae</taxon>
        <taxon>Agaminae</taxon>
        <taxon>Phrynocephalus</taxon>
    </lineage>
</organism>
<feature type="region of interest" description="Disordered" evidence="7">
    <location>
        <begin position="232"/>
        <end position="258"/>
    </location>
</feature>
<reference evidence="9" key="1">
    <citation type="journal article" date="2023" name="DNA Res.">
        <title>Chromosome-level genome assembly of Phrynocephalus forsythii using third-generation DNA sequencing and Hi-C analysis.</title>
        <authorList>
            <person name="Qi Y."/>
            <person name="Zhao W."/>
            <person name="Zhao Y."/>
            <person name="Niu C."/>
            <person name="Cao S."/>
            <person name="Zhang Y."/>
        </authorList>
    </citation>
    <scope>NUCLEOTIDE SEQUENCE</scope>
    <source>
        <tissue evidence="9">Muscle</tissue>
    </source>
</reference>
<dbReference type="GO" id="GO:0031380">
    <property type="term" value="C:nuclear RNA-directed RNA polymerase complex"/>
    <property type="evidence" value="ECO:0007669"/>
    <property type="project" value="TreeGrafter"/>
</dbReference>
<comment type="subcellular location">
    <subcellularLocation>
        <location evidence="1">Cytoplasm</location>
    </subcellularLocation>
</comment>
<keyword evidence="10" id="KW-1185">Reference proteome</keyword>
<dbReference type="Proteomes" id="UP001142489">
    <property type="component" value="Unassembled WGS sequence"/>
</dbReference>
<dbReference type="Gene3D" id="3.40.50.300">
    <property type="entry name" value="P-loop containing nucleotide triphosphate hydrolases"/>
    <property type="match status" value="3"/>
</dbReference>
<evidence type="ECO:0000256" key="2">
    <source>
        <dbReference type="ARBA" id="ARBA00022490"/>
    </source>
</evidence>
<evidence type="ECO:0000313" key="10">
    <source>
        <dbReference type="Proteomes" id="UP001142489"/>
    </source>
</evidence>
<keyword evidence="2" id="KW-0963">Cytoplasm</keyword>
<feature type="region of interest" description="Disordered" evidence="7">
    <location>
        <begin position="152"/>
        <end position="182"/>
    </location>
</feature>
<comment type="caution">
    <text evidence="9">The sequence shown here is derived from an EMBL/GenBank/DDBJ whole genome shotgun (WGS) entry which is preliminary data.</text>
</comment>
<keyword evidence="4" id="KW-0863">Zinc-finger</keyword>
<evidence type="ECO:0000256" key="6">
    <source>
        <dbReference type="ARBA" id="ARBA00022859"/>
    </source>
</evidence>